<dbReference type="Proteomes" id="UP001199916">
    <property type="component" value="Unassembled WGS sequence"/>
</dbReference>
<dbReference type="GO" id="GO:0005524">
    <property type="term" value="F:ATP binding"/>
    <property type="evidence" value="ECO:0007669"/>
    <property type="project" value="UniProtKB-KW"/>
</dbReference>
<dbReference type="SMART" id="SM00382">
    <property type="entry name" value="AAA"/>
    <property type="match status" value="2"/>
</dbReference>
<keyword evidence="6" id="KW-0547">Nucleotide-binding</keyword>
<keyword evidence="9" id="KW-0472">Membrane</keyword>
<comment type="caution">
    <text evidence="12">The sequence shown here is derived from an EMBL/GenBank/DDBJ whole genome shotgun (WGS) entry which is preliminary data.</text>
</comment>
<feature type="domain" description="ABC transporter" evidence="11">
    <location>
        <begin position="2"/>
        <end position="246"/>
    </location>
</feature>
<dbReference type="Pfam" id="PF00005">
    <property type="entry name" value="ABC_tran"/>
    <property type="match status" value="2"/>
</dbReference>
<reference evidence="12 13" key="1">
    <citation type="submission" date="2021-11" db="EMBL/GenBank/DDBJ databases">
        <title>Draft genome sequence of Paenibacillus profundus YoMME, a new Gram-positive bacteria with exoelectrogenic properties.</title>
        <authorList>
            <person name="Hubenova Y."/>
            <person name="Hubenova E."/>
            <person name="Manasiev Y."/>
            <person name="Peykov S."/>
            <person name="Mitov M."/>
        </authorList>
    </citation>
    <scope>NUCLEOTIDE SEQUENCE [LARGE SCALE GENOMIC DNA]</scope>
    <source>
        <strain evidence="12 13">YoMME</strain>
    </source>
</reference>
<dbReference type="InterPro" id="IPR027417">
    <property type="entry name" value="P-loop_NTPase"/>
</dbReference>
<dbReference type="PROSITE" id="PS00211">
    <property type="entry name" value="ABC_TRANSPORTER_1"/>
    <property type="match status" value="2"/>
</dbReference>
<name>A0ABS8YHP4_9BACL</name>
<feature type="domain" description="ABC transporter" evidence="11">
    <location>
        <begin position="269"/>
        <end position="478"/>
    </location>
</feature>
<evidence type="ECO:0000256" key="2">
    <source>
        <dbReference type="ARBA" id="ARBA00005417"/>
    </source>
</evidence>
<evidence type="ECO:0000256" key="7">
    <source>
        <dbReference type="ARBA" id="ARBA00022840"/>
    </source>
</evidence>
<dbReference type="SUPFAM" id="SSF52540">
    <property type="entry name" value="P-loop containing nucleoside triphosphate hydrolases"/>
    <property type="match status" value="2"/>
</dbReference>
<evidence type="ECO:0000256" key="3">
    <source>
        <dbReference type="ARBA" id="ARBA00022448"/>
    </source>
</evidence>
<evidence type="ECO:0000256" key="6">
    <source>
        <dbReference type="ARBA" id="ARBA00022741"/>
    </source>
</evidence>
<sequence length="480" mass="52848">MIELIAAGFTYESDVEGRSETEGVTDLHLSIEEGECVVLCGRSGCGKSTILRMINGLAPQFYPGKLTGTVHVSGKPIASFLPEEKTRLTGSVFQDPRSQFFMSLVGDELAFSGENLGIESTEIRTLVQAAAARMKIPHLLDRPLDSLSSGQKQKAAIAAATILSPKLLILDEPSANLDEKATSDLVQILLQLKQSGTTLIISEHRLHAFLDVVDRYVLIEKGTIARIWTKDDFAALRYEDVKPYGLRHPDMTRVNIHENTNNDASRYVWEGKSLSYAYRKTCKPMKGLDITLRTGSVTALTGENGVGKTTLGKVLCGLMRQQRGEVYYGGKKRSAAGRRSLSYLVMQDADYQIYADSVGNEIVLGRRLNDELRLRAYEAMDTFDLRALRDRHPASLSGGEKQRVTMAAAYCSDAELIVLDEPTSGLDGDGVLKVAAWAKKLARAGKTVVIITHDRILTELACDHVVEMRNEQERVRTIGP</sequence>
<dbReference type="EMBL" id="JAJNBZ010000012">
    <property type="protein sequence ID" value="MCE5170744.1"/>
    <property type="molecule type" value="Genomic_DNA"/>
</dbReference>
<dbReference type="Gene3D" id="3.40.50.300">
    <property type="entry name" value="P-loop containing nucleotide triphosphate hydrolases"/>
    <property type="match status" value="2"/>
</dbReference>
<keyword evidence="7 12" id="KW-0067">ATP-binding</keyword>
<evidence type="ECO:0000256" key="5">
    <source>
        <dbReference type="ARBA" id="ARBA00022737"/>
    </source>
</evidence>
<evidence type="ECO:0000256" key="9">
    <source>
        <dbReference type="ARBA" id="ARBA00023136"/>
    </source>
</evidence>
<dbReference type="RefSeq" id="WP_233697401.1">
    <property type="nucleotide sequence ID" value="NZ_JAJNBZ010000012.1"/>
</dbReference>
<dbReference type="InterPro" id="IPR015856">
    <property type="entry name" value="ABC_transpr_CbiO/EcfA_su"/>
</dbReference>
<keyword evidence="8" id="KW-1278">Translocase</keyword>
<evidence type="ECO:0000256" key="1">
    <source>
        <dbReference type="ARBA" id="ARBA00004202"/>
    </source>
</evidence>
<proteinExistence type="inferred from homology"/>
<organism evidence="12 13">
    <name type="scientific">Paenibacillus profundus</name>
    <dbReference type="NCBI Taxonomy" id="1173085"/>
    <lineage>
        <taxon>Bacteria</taxon>
        <taxon>Bacillati</taxon>
        <taxon>Bacillota</taxon>
        <taxon>Bacilli</taxon>
        <taxon>Bacillales</taxon>
        <taxon>Paenibacillaceae</taxon>
        <taxon>Paenibacillus</taxon>
    </lineage>
</organism>
<keyword evidence="13" id="KW-1185">Reference proteome</keyword>
<gene>
    <name evidence="12" type="ORF">LQV63_15670</name>
</gene>
<keyword evidence="5" id="KW-0677">Repeat</keyword>
<keyword evidence="3" id="KW-0813">Transport</keyword>
<dbReference type="PROSITE" id="PS50893">
    <property type="entry name" value="ABC_TRANSPORTER_2"/>
    <property type="match status" value="2"/>
</dbReference>
<evidence type="ECO:0000256" key="10">
    <source>
        <dbReference type="ARBA" id="ARBA00025157"/>
    </source>
</evidence>
<dbReference type="PANTHER" id="PTHR43553:SF23">
    <property type="entry name" value="ABC TRANSPORTER ATP-BINDING COMPONENT"/>
    <property type="match status" value="1"/>
</dbReference>
<dbReference type="InterPro" id="IPR017871">
    <property type="entry name" value="ABC_transporter-like_CS"/>
</dbReference>
<evidence type="ECO:0000313" key="12">
    <source>
        <dbReference type="EMBL" id="MCE5170744.1"/>
    </source>
</evidence>
<comment type="subcellular location">
    <subcellularLocation>
        <location evidence="1">Cell membrane</location>
        <topology evidence="1">Peripheral membrane protein</topology>
    </subcellularLocation>
</comment>
<evidence type="ECO:0000256" key="8">
    <source>
        <dbReference type="ARBA" id="ARBA00022967"/>
    </source>
</evidence>
<dbReference type="PANTHER" id="PTHR43553">
    <property type="entry name" value="HEAVY METAL TRANSPORTER"/>
    <property type="match status" value="1"/>
</dbReference>
<dbReference type="InterPro" id="IPR003593">
    <property type="entry name" value="AAA+_ATPase"/>
</dbReference>
<accession>A0ABS8YHP4</accession>
<comment type="function">
    <text evidence="10">Probably part of an ABC transporter complex. Responsible for energy coupling to the transport system.</text>
</comment>
<comment type="similarity">
    <text evidence="2">Belongs to the ABC transporter superfamily.</text>
</comment>
<evidence type="ECO:0000259" key="11">
    <source>
        <dbReference type="PROSITE" id="PS50893"/>
    </source>
</evidence>
<evidence type="ECO:0000256" key="4">
    <source>
        <dbReference type="ARBA" id="ARBA00022475"/>
    </source>
</evidence>
<dbReference type="InterPro" id="IPR003439">
    <property type="entry name" value="ABC_transporter-like_ATP-bd"/>
</dbReference>
<dbReference type="CDD" id="cd03225">
    <property type="entry name" value="ABC_cobalt_CbiO_domain1"/>
    <property type="match status" value="1"/>
</dbReference>
<keyword evidence="4" id="KW-1003">Cell membrane</keyword>
<evidence type="ECO:0000313" key="13">
    <source>
        <dbReference type="Proteomes" id="UP001199916"/>
    </source>
</evidence>
<dbReference type="InterPro" id="IPR050095">
    <property type="entry name" value="ECF_ABC_transporter_ATP-bd"/>
</dbReference>
<protein>
    <submittedName>
        <fullName evidence="12">ABC transporter ATP-binding protein</fullName>
    </submittedName>
</protein>